<dbReference type="GO" id="GO:0009507">
    <property type="term" value="C:chloroplast"/>
    <property type="evidence" value="ECO:0007669"/>
    <property type="project" value="TreeGrafter"/>
</dbReference>
<feature type="repeat" description="PPR" evidence="2">
    <location>
        <begin position="423"/>
        <end position="457"/>
    </location>
</feature>
<evidence type="ECO:0000313" key="5">
    <source>
        <dbReference type="Proteomes" id="UP001168877"/>
    </source>
</evidence>
<dbReference type="PROSITE" id="PS51375">
    <property type="entry name" value="PPR"/>
    <property type="match status" value="2"/>
</dbReference>
<evidence type="ECO:0000256" key="2">
    <source>
        <dbReference type="PROSITE-ProRule" id="PRU00708"/>
    </source>
</evidence>
<feature type="compositionally biased region" description="Basic and acidic residues" evidence="3">
    <location>
        <begin position="905"/>
        <end position="919"/>
    </location>
</feature>
<comment type="caution">
    <text evidence="4">The sequence shown here is derived from an EMBL/GenBank/DDBJ whole genome shotgun (WGS) entry which is preliminary data.</text>
</comment>
<keyword evidence="5" id="KW-1185">Reference proteome</keyword>
<dbReference type="EMBL" id="JAUESC010000002">
    <property type="protein sequence ID" value="KAK0605366.1"/>
    <property type="molecule type" value="Genomic_DNA"/>
</dbReference>
<organism evidence="4 5">
    <name type="scientific">Acer saccharum</name>
    <name type="common">Sugar maple</name>
    <dbReference type="NCBI Taxonomy" id="4024"/>
    <lineage>
        <taxon>Eukaryota</taxon>
        <taxon>Viridiplantae</taxon>
        <taxon>Streptophyta</taxon>
        <taxon>Embryophyta</taxon>
        <taxon>Tracheophyta</taxon>
        <taxon>Spermatophyta</taxon>
        <taxon>Magnoliopsida</taxon>
        <taxon>eudicotyledons</taxon>
        <taxon>Gunneridae</taxon>
        <taxon>Pentapetalae</taxon>
        <taxon>rosids</taxon>
        <taxon>malvids</taxon>
        <taxon>Sapindales</taxon>
        <taxon>Sapindaceae</taxon>
        <taxon>Hippocastanoideae</taxon>
        <taxon>Acereae</taxon>
        <taxon>Acer</taxon>
    </lineage>
</organism>
<evidence type="ECO:0000313" key="4">
    <source>
        <dbReference type="EMBL" id="KAK0605366.1"/>
    </source>
</evidence>
<dbReference type="FunFam" id="1.25.40.10:FF:001552">
    <property type="entry name" value="Predicted protein"/>
    <property type="match status" value="1"/>
</dbReference>
<reference evidence="4" key="2">
    <citation type="submission" date="2023-06" db="EMBL/GenBank/DDBJ databases">
        <authorList>
            <person name="Swenson N.G."/>
            <person name="Wegrzyn J.L."/>
            <person name="Mcevoy S.L."/>
        </authorList>
    </citation>
    <scope>NUCLEOTIDE SEQUENCE</scope>
    <source>
        <strain evidence="4">NS2018</strain>
        <tissue evidence="4">Leaf</tissue>
    </source>
</reference>
<dbReference type="Proteomes" id="UP001168877">
    <property type="component" value="Unassembled WGS sequence"/>
</dbReference>
<dbReference type="InterPro" id="IPR011990">
    <property type="entry name" value="TPR-like_helical_dom_sf"/>
</dbReference>
<protein>
    <recommendedName>
        <fullName evidence="6">Pentacotripeptide-repeat region of PRORP domain-containing protein</fullName>
    </recommendedName>
</protein>
<proteinExistence type="predicted"/>
<dbReference type="NCBIfam" id="TIGR00756">
    <property type="entry name" value="PPR"/>
    <property type="match status" value="2"/>
</dbReference>
<dbReference type="Gene3D" id="1.25.40.10">
    <property type="entry name" value="Tetratricopeptide repeat domain"/>
    <property type="match status" value="3"/>
</dbReference>
<dbReference type="GO" id="GO:0009658">
    <property type="term" value="P:chloroplast organization"/>
    <property type="evidence" value="ECO:0007669"/>
    <property type="project" value="InterPro"/>
</dbReference>
<dbReference type="InterPro" id="IPR044645">
    <property type="entry name" value="DG1/EMB2279-like"/>
</dbReference>
<dbReference type="PANTHER" id="PTHR46935">
    <property type="entry name" value="OS01G0674700 PROTEIN"/>
    <property type="match status" value="1"/>
</dbReference>
<evidence type="ECO:0000256" key="3">
    <source>
        <dbReference type="SAM" id="MobiDB-lite"/>
    </source>
</evidence>
<dbReference type="Pfam" id="PF01535">
    <property type="entry name" value="PPR"/>
    <property type="match status" value="3"/>
</dbReference>
<sequence>MMEKANGESVVEKAEIVVEKANDVSVVEKVETAVESVVEKIGGESVVEGETVVHKAEVNGESAGDVERQRLAELKPKTLAISSAAMETRPVPLQLSAPKPFEPNIDKIKHKLLQHGVFPTPKILRNIRKKEIQKHKRKLAKIQSNDPNPPLTESQKQALDEEEHFHTLKREYKHFTRAITAKNGDELIGKPWERIERLKFRELASGSKEFVGHNLKKENLRELKQMFEEDLNWVLDNDIQLDDDYGSLGGENREFDPAKRWRSEADAIRVLVDRLSAREITLNNWKFVRIMKQSGLQFSESQLLKIVEGLGCKGSWRPAMSVVEWVYGRKEQRDLKSRFVYTKLMAILGKARRPQEVLDIFNLMLEDCIIYPDMAAYRSAAVTLGQAGLLKELMKLIERMRQKPSKRIKNMRSRNWDPVLEPDLVVYNAVLNACVPSHQWKGVFWVFKQLRKSGLKPNGATYGLAMEVMLQSGKYDLVHEFFSKMKRSGEALRAITYKVLVRAFWEEGKINEAVQAVRDMERRGVVGTASVYYELACCLCNNCRWEEAMVVVEKMKQLPHSKPLEITFTGLIISSMDGGHVDECISIFQRMKDHCKPNIGTINTMLKVYGKNDMFSKAKELFEEATRANSYSTSPGSDATSLKPDEYTYSSMLEASARAHQWEYFEYVYKGMALSGYQLDQTKHVSLLVEASKAGKCNLLEHAFDTLLEAGEIPHPLFFTEMLIQVTAQSNYEKVVTLVNTMAYAPFQISERQWTELFEKNKDRLGRDSLEKLLNALYNCDATSEITVSNLLRSLQSLCGSGKERDFSRPTFISNQATDISPLDGNNKGFDVDRTENVLSSPANVMVLESATYISSNNQQSSLCMSVDDVDDDASYDGYSDYLENELSILNLNGGSEDSDDDEELHMPMSKDSDSHELKLPSANEILETWKESRNKDW</sequence>
<dbReference type="AlphaFoldDB" id="A0AA39W7P1"/>
<evidence type="ECO:0000256" key="1">
    <source>
        <dbReference type="ARBA" id="ARBA00022737"/>
    </source>
</evidence>
<name>A0AA39W7P1_ACESA</name>
<reference evidence="4" key="1">
    <citation type="journal article" date="2022" name="Plant J.">
        <title>Strategies of tolerance reflected in two North American maple genomes.</title>
        <authorList>
            <person name="McEvoy S.L."/>
            <person name="Sezen U.U."/>
            <person name="Trouern-Trend A."/>
            <person name="McMahon S.M."/>
            <person name="Schaberg P.G."/>
            <person name="Yang J."/>
            <person name="Wegrzyn J.L."/>
            <person name="Swenson N.G."/>
        </authorList>
    </citation>
    <scope>NUCLEOTIDE SEQUENCE</scope>
    <source>
        <strain evidence="4">NS2018</strain>
    </source>
</reference>
<feature type="repeat" description="PPR" evidence="2">
    <location>
        <begin position="493"/>
        <end position="527"/>
    </location>
</feature>
<keyword evidence="1" id="KW-0677">Repeat</keyword>
<gene>
    <name evidence="4" type="ORF">LWI29_025940</name>
</gene>
<feature type="region of interest" description="Disordered" evidence="3">
    <location>
        <begin position="893"/>
        <end position="923"/>
    </location>
</feature>
<dbReference type="PANTHER" id="PTHR46935:SF2">
    <property type="entry name" value="PENTACOTRIPEPTIDE-REPEAT REGION OF PRORP DOMAIN-CONTAINING PROTEIN"/>
    <property type="match status" value="1"/>
</dbReference>
<dbReference type="InterPro" id="IPR002885">
    <property type="entry name" value="PPR_rpt"/>
</dbReference>
<accession>A0AA39W7P1</accession>
<dbReference type="Pfam" id="PF13812">
    <property type="entry name" value="PPR_3"/>
    <property type="match status" value="2"/>
</dbReference>
<evidence type="ECO:0008006" key="6">
    <source>
        <dbReference type="Google" id="ProtNLM"/>
    </source>
</evidence>